<name>A0A1D8PS60_CANAL</name>
<dbReference type="AlphaFoldDB" id="A0A1D8PS60"/>
<dbReference type="RefSeq" id="XP_713425.2">
    <property type="nucleotide sequence ID" value="XM_708332.2"/>
</dbReference>
<dbReference type="eggNOG" id="ENOG502T6N3">
    <property type="taxonomic scope" value="Eukaryota"/>
</dbReference>
<dbReference type="STRING" id="237561.A0A1D8PS60"/>
<protein>
    <recommendedName>
        <fullName evidence="2">VPS9 domain-containing protein</fullName>
    </recommendedName>
</protein>
<dbReference type="Proteomes" id="UP000000559">
    <property type="component" value="Chromosome R"/>
</dbReference>
<evidence type="ECO:0000313" key="3">
    <source>
        <dbReference type="CGD" id="CAL0000185237"/>
    </source>
</evidence>
<dbReference type="InterPro" id="IPR037191">
    <property type="entry name" value="VPS9_dom_sf"/>
</dbReference>
<feature type="compositionally biased region" description="Basic and acidic residues" evidence="1">
    <location>
        <begin position="445"/>
        <end position="456"/>
    </location>
</feature>
<feature type="region of interest" description="Disordered" evidence="1">
    <location>
        <begin position="519"/>
        <end position="565"/>
    </location>
</feature>
<dbReference type="Gene3D" id="1.20.1050.80">
    <property type="entry name" value="VPS9 domain"/>
    <property type="match status" value="1"/>
</dbReference>
<accession>A0A1D8PS60</accession>
<feature type="region of interest" description="Disordered" evidence="1">
    <location>
        <begin position="445"/>
        <end position="499"/>
    </location>
</feature>
<dbReference type="SUPFAM" id="SSF109993">
    <property type="entry name" value="VPS9 domain"/>
    <property type="match status" value="1"/>
</dbReference>
<keyword evidence="5" id="KW-1185">Reference proteome</keyword>
<feature type="compositionally biased region" description="Polar residues" evidence="1">
    <location>
        <begin position="528"/>
        <end position="542"/>
    </location>
</feature>
<reference evidence="4 5" key="3">
    <citation type="journal article" date="2013" name="Genome Biol.">
        <title>Assembly of a phased diploid Candida albicans genome facilitates allele-specific measurements and provides a simple model for repeat and indel structure.</title>
        <authorList>
            <person name="Muzzey D."/>
            <person name="Schwartz K."/>
            <person name="Weissman J.S."/>
            <person name="Sherlock G."/>
        </authorList>
    </citation>
    <scope>NUCLEOTIDE SEQUENCE [LARGE SCALE GENOMIC DNA]</scope>
    <source>
        <strain evidence="5">SC5314 / ATCC MYA-2876</strain>
    </source>
</reference>
<dbReference type="KEGG" id="cal:CAALFM_CR02300CA"/>
<evidence type="ECO:0000313" key="5">
    <source>
        <dbReference type="Proteomes" id="UP000000559"/>
    </source>
</evidence>
<dbReference type="VEuPathDB" id="FungiDB:CR_02300C_A"/>
<gene>
    <name evidence="4" type="ordered locus">CAALFM_CR02300CA</name>
    <name evidence="3" type="ordered locus">orf19.11222</name>
</gene>
<evidence type="ECO:0000313" key="4">
    <source>
        <dbReference type="EMBL" id="AOW30979.1"/>
    </source>
</evidence>
<organism evidence="4 5">
    <name type="scientific">Candida albicans (strain SC5314 / ATCC MYA-2876)</name>
    <name type="common">Yeast</name>
    <dbReference type="NCBI Taxonomy" id="237561"/>
    <lineage>
        <taxon>Eukaryota</taxon>
        <taxon>Fungi</taxon>
        <taxon>Dikarya</taxon>
        <taxon>Ascomycota</taxon>
        <taxon>Saccharomycotina</taxon>
        <taxon>Pichiomycetes</taxon>
        <taxon>Debaryomycetaceae</taxon>
        <taxon>Candida/Lodderomyces clade</taxon>
        <taxon>Candida</taxon>
    </lineage>
</organism>
<proteinExistence type="predicted"/>
<dbReference type="Pfam" id="PF02204">
    <property type="entry name" value="VPS9"/>
    <property type="match status" value="1"/>
</dbReference>
<feature type="region of interest" description="Disordered" evidence="1">
    <location>
        <begin position="608"/>
        <end position="627"/>
    </location>
</feature>
<sequence>MDPPYPLLSKLEEDVKTNLILHPQISSFIQLFLRYLKEPRYQAPLTITELSTLFKKFYQDLNVLTICIFTQSNSTKKQLISHCDYFNENPKVFDYLLAIANYSTSSIRLLKRSDNDALYQLRVFNYYKLLTIFESIHLAELELFQSVSLGDDICLYDKIFRFDQKDTIYQEFLQEKLNCLRQLNLSFKHFIDQDLGNQDKLVNIIDNLTQEDLISLQEDLTSLNTEITPYAKLKKIVSLHKNLIKLFSQKGFENKEINNDLLLPALIYLLVYKLETNDLYLSFLFIRNFLNLIDSSPIELYQINLYLSYNPAQERTPLSSSKYKKSDILGYLNLQDSQDLPQEQSHILSDEFKFFTNDKELISYINQKFLNTGELNYYLTNFEAMIVYLSNMTIAELLSNSETEISSDLRNSSILKHPIDKLVDEELLTHFQFPDGELANEMKATENKVREDEAGRSRSSSLLNTISNKINETRSRSSSLRKEKFPSLPTSTEELEENSGFAMMRNILGRFSSASGATEGVYDEENNDSPQSNLKKTNSFISKVSPIHSRTRSSSLENATATPGHYKRNSITAKFTSGVSEFMTKLNQPAIPSNLHPDNSVSNVSLQSIEDGDSDATMSRRPTAGRNRTTSIQILDKWFGNLSPSQTNSQPLTVQQQEAIPASTIPSVQPPIPPKAKPEVLSEELIVDIEQLTKFHNSDFESLSIQDLRELKNYYDQLCQDLLSNGNHESNGKIYVNSRTNSIDKVGSHANSLDKFIGKEAPEAGDLNSKAESVESSDRFGTATIITSSNNSL</sequence>
<dbReference type="GeneID" id="3644938"/>
<reference evidence="4 5" key="1">
    <citation type="journal article" date="2004" name="Proc. Natl. Acad. Sci. U.S.A.">
        <title>The diploid genome sequence of Candida albicans.</title>
        <authorList>
            <person name="Jones T."/>
            <person name="Federspiel N.A."/>
            <person name="Chibana H."/>
            <person name="Dungan J."/>
            <person name="Kalman S."/>
            <person name="Magee B.B."/>
            <person name="Newport G."/>
            <person name="Thorstenson Y.R."/>
            <person name="Agabian N."/>
            <person name="Magee P.T."/>
            <person name="Davis R.W."/>
            <person name="Scherer S."/>
        </authorList>
    </citation>
    <scope>NUCLEOTIDE SEQUENCE [LARGE SCALE GENOMIC DNA]</scope>
    <source>
        <strain evidence="5">SC5314 / ATCC MYA-2876</strain>
    </source>
</reference>
<dbReference type="InParanoid" id="A0A1D8PS60"/>
<dbReference type="CGD" id="CAL0000185237">
    <property type="gene designation" value="orf19.11222"/>
</dbReference>
<evidence type="ECO:0000259" key="2">
    <source>
        <dbReference type="PROSITE" id="PS51205"/>
    </source>
</evidence>
<feature type="domain" description="VPS9" evidence="2">
    <location>
        <begin position="167"/>
        <end position="398"/>
    </location>
</feature>
<feature type="compositionally biased region" description="Polar residues" evidence="1">
    <location>
        <begin position="552"/>
        <end position="561"/>
    </location>
</feature>
<dbReference type="OrthoDB" id="10264848at2759"/>
<reference evidence="4 5" key="2">
    <citation type="journal article" date="2007" name="Genome Biol.">
        <title>Assembly of the Candida albicans genome into sixteen supercontigs aligned on the eight chromosomes.</title>
        <authorList>
            <person name="van het Hoog M."/>
            <person name="Rast T.J."/>
            <person name="Martchenko M."/>
            <person name="Grindle S."/>
            <person name="Dignard D."/>
            <person name="Hogues H."/>
            <person name="Cuomo C."/>
            <person name="Berriman M."/>
            <person name="Scherer S."/>
            <person name="Magee B.B."/>
            <person name="Whiteway M."/>
            <person name="Chibana H."/>
            <person name="Nantel A."/>
            <person name="Magee P.T."/>
        </authorList>
    </citation>
    <scope>GENOME REANNOTATION</scope>
    <source>
        <strain evidence="5">SC5314 / ATCC MYA-2876</strain>
    </source>
</reference>
<dbReference type="PROSITE" id="PS51205">
    <property type="entry name" value="VPS9"/>
    <property type="match status" value="1"/>
</dbReference>
<dbReference type="InterPro" id="IPR003123">
    <property type="entry name" value="VPS9"/>
</dbReference>
<feature type="compositionally biased region" description="Polar residues" evidence="1">
    <location>
        <begin position="457"/>
        <end position="470"/>
    </location>
</feature>
<dbReference type="EMBL" id="CP017630">
    <property type="protein sequence ID" value="AOW30979.1"/>
    <property type="molecule type" value="Genomic_DNA"/>
</dbReference>
<evidence type="ECO:0000256" key="1">
    <source>
        <dbReference type="SAM" id="MobiDB-lite"/>
    </source>
</evidence>
<feature type="compositionally biased region" description="Basic and acidic residues" evidence="1">
    <location>
        <begin position="471"/>
        <end position="485"/>
    </location>
</feature>